<dbReference type="AlphaFoldDB" id="A0A2S9PVJ8"/>
<reference evidence="2 3" key="1">
    <citation type="submission" date="2018-03" db="EMBL/GenBank/DDBJ databases">
        <title>Novel Streptomyces sp. from soil.</title>
        <authorList>
            <person name="Tan G.Y.A."/>
            <person name="Lee Z.Y."/>
        </authorList>
    </citation>
    <scope>NUCLEOTIDE SEQUENCE [LARGE SCALE GENOMIC DNA]</scope>
    <source>
        <strain evidence="2 3">ST5x</strain>
    </source>
</reference>
<gene>
    <name evidence="2" type="ORF">C6N75_14855</name>
</gene>
<proteinExistence type="predicted"/>
<sequence>MSCPGAAGRSPRPPPGPASGVGEVHQVPVGAVAHQQGPVARVRRSVQVRAEDHPFSDRIRAAGRLLDRLAGL</sequence>
<evidence type="ECO:0000313" key="3">
    <source>
        <dbReference type="Proteomes" id="UP000239322"/>
    </source>
</evidence>
<feature type="compositionally biased region" description="Low complexity" evidence="1">
    <location>
        <begin position="1"/>
        <end position="10"/>
    </location>
</feature>
<keyword evidence="3" id="KW-1185">Reference proteome</keyword>
<comment type="caution">
    <text evidence="2">The sequence shown here is derived from an EMBL/GenBank/DDBJ whole genome shotgun (WGS) entry which is preliminary data.</text>
</comment>
<organism evidence="2 3">
    <name type="scientific">Streptomyces solincola</name>
    <dbReference type="NCBI Taxonomy" id="2100817"/>
    <lineage>
        <taxon>Bacteria</taxon>
        <taxon>Bacillati</taxon>
        <taxon>Actinomycetota</taxon>
        <taxon>Actinomycetes</taxon>
        <taxon>Kitasatosporales</taxon>
        <taxon>Streptomycetaceae</taxon>
        <taxon>Streptomyces</taxon>
    </lineage>
</organism>
<dbReference type="EMBL" id="PVLV01000205">
    <property type="protein sequence ID" value="PRH78441.1"/>
    <property type="molecule type" value="Genomic_DNA"/>
</dbReference>
<name>A0A2S9PVJ8_9ACTN</name>
<protein>
    <submittedName>
        <fullName evidence="2">Uncharacterized protein</fullName>
    </submittedName>
</protein>
<evidence type="ECO:0000256" key="1">
    <source>
        <dbReference type="SAM" id="MobiDB-lite"/>
    </source>
</evidence>
<evidence type="ECO:0000313" key="2">
    <source>
        <dbReference type="EMBL" id="PRH78441.1"/>
    </source>
</evidence>
<dbReference type="Proteomes" id="UP000239322">
    <property type="component" value="Unassembled WGS sequence"/>
</dbReference>
<feature type="region of interest" description="Disordered" evidence="1">
    <location>
        <begin position="1"/>
        <end position="24"/>
    </location>
</feature>
<accession>A0A2S9PVJ8</accession>